<dbReference type="Gene3D" id="3.40.50.1240">
    <property type="entry name" value="Phosphoglycerate mutase-like"/>
    <property type="match status" value="1"/>
</dbReference>
<dbReference type="Pfam" id="PF00300">
    <property type="entry name" value="His_Phos_1"/>
    <property type="match status" value="1"/>
</dbReference>
<name>A0A919AG49_9ACTN</name>
<reference evidence="2" key="1">
    <citation type="journal article" date="2014" name="Int. J. Syst. Evol. Microbiol.">
        <title>Complete genome sequence of Corynebacterium casei LMG S-19264T (=DSM 44701T), isolated from a smear-ripened cheese.</title>
        <authorList>
            <consortium name="US DOE Joint Genome Institute (JGI-PGF)"/>
            <person name="Walter F."/>
            <person name="Albersmeier A."/>
            <person name="Kalinowski J."/>
            <person name="Ruckert C."/>
        </authorList>
    </citation>
    <scope>NUCLEOTIDE SEQUENCE</scope>
    <source>
        <strain evidence="2">JCM 3302</strain>
    </source>
</reference>
<feature type="compositionally biased region" description="Basic and acidic residues" evidence="1">
    <location>
        <begin position="45"/>
        <end position="57"/>
    </location>
</feature>
<evidence type="ECO:0000313" key="3">
    <source>
        <dbReference type="Proteomes" id="UP000641386"/>
    </source>
</evidence>
<feature type="region of interest" description="Disordered" evidence="1">
    <location>
        <begin position="41"/>
        <end position="69"/>
    </location>
</feature>
<evidence type="ECO:0000256" key="1">
    <source>
        <dbReference type="SAM" id="MobiDB-lite"/>
    </source>
</evidence>
<organism evidence="2 3">
    <name type="scientific">Streptomyces spiralis</name>
    <dbReference type="NCBI Taxonomy" id="66376"/>
    <lineage>
        <taxon>Bacteria</taxon>
        <taxon>Bacillati</taxon>
        <taxon>Actinomycetota</taxon>
        <taxon>Actinomycetes</taxon>
        <taxon>Kitasatosporales</taxon>
        <taxon>Streptomycetaceae</taxon>
        <taxon>Streptomyces</taxon>
    </lineage>
</organism>
<protein>
    <recommendedName>
        <fullName evidence="4">Phosphatase</fullName>
    </recommendedName>
</protein>
<dbReference type="InterPro" id="IPR013078">
    <property type="entry name" value="His_Pase_superF_clade-1"/>
</dbReference>
<accession>A0A919AG49</accession>
<gene>
    <name evidence="2" type="ORF">GCM10014715_71580</name>
</gene>
<evidence type="ECO:0008006" key="4">
    <source>
        <dbReference type="Google" id="ProtNLM"/>
    </source>
</evidence>
<dbReference type="InterPro" id="IPR029033">
    <property type="entry name" value="His_PPase_superfam"/>
</dbReference>
<evidence type="ECO:0000313" key="2">
    <source>
        <dbReference type="EMBL" id="GHF05053.1"/>
    </source>
</evidence>
<comment type="caution">
    <text evidence="2">The sequence shown here is derived from an EMBL/GenBank/DDBJ whole genome shotgun (WGS) entry which is preliminary data.</text>
</comment>
<dbReference type="Proteomes" id="UP000641386">
    <property type="component" value="Unassembled WGS sequence"/>
</dbReference>
<dbReference type="SUPFAM" id="SSF53254">
    <property type="entry name" value="Phosphoglycerate mutase-like"/>
    <property type="match status" value="1"/>
</dbReference>
<dbReference type="AlphaFoldDB" id="A0A919AG49"/>
<dbReference type="EMBL" id="BNBC01000047">
    <property type="protein sequence ID" value="GHF05053.1"/>
    <property type="molecule type" value="Genomic_DNA"/>
</dbReference>
<keyword evidence="3" id="KW-1185">Reference proteome</keyword>
<proteinExistence type="predicted"/>
<reference evidence="2" key="2">
    <citation type="submission" date="2020-09" db="EMBL/GenBank/DDBJ databases">
        <authorList>
            <person name="Sun Q."/>
            <person name="Ohkuma M."/>
        </authorList>
    </citation>
    <scope>NUCLEOTIDE SEQUENCE</scope>
    <source>
        <strain evidence="2">JCM 3302</strain>
    </source>
</reference>
<sequence>MVRAAELAGLTGAVPEADLHEWGYGGYAGVTTADVHRARPGWDLGTDRVPPDDDGRPGESPQEVGRRTDRVLARLDATLAQDARDVVLVAHARSCGC</sequence>